<dbReference type="AlphaFoldDB" id="F5RCJ9"/>
<dbReference type="Pfam" id="PF07589">
    <property type="entry name" value="PEP-CTERM"/>
    <property type="match status" value="1"/>
</dbReference>
<dbReference type="Proteomes" id="UP000005019">
    <property type="component" value="Unassembled WGS sequence"/>
</dbReference>
<dbReference type="PANTHER" id="PTHR35399">
    <property type="entry name" value="SLR8030 PROTEIN"/>
    <property type="match status" value="1"/>
</dbReference>
<dbReference type="InterPro" id="IPR008557">
    <property type="entry name" value="PhoX"/>
</dbReference>
<dbReference type="SUPFAM" id="SSF63829">
    <property type="entry name" value="Calcium-dependent phosphotriesterase"/>
    <property type="match status" value="1"/>
</dbReference>
<keyword evidence="4" id="KW-1185">Reference proteome</keyword>
<dbReference type="EMBL" id="AFHG01000048">
    <property type="protein sequence ID" value="EGK71779.1"/>
    <property type="molecule type" value="Genomic_DNA"/>
</dbReference>
<protein>
    <submittedName>
        <fullName evidence="3">Phosphatase-like protein</fullName>
    </submittedName>
</protein>
<dbReference type="NCBIfam" id="TIGR02595">
    <property type="entry name" value="PEP_CTERM"/>
    <property type="match status" value="1"/>
</dbReference>
<accession>F5RCJ9</accession>
<feature type="domain" description="Ice-binding protein C-terminal" evidence="2">
    <location>
        <begin position="461"/>
        <end position="485"/>
    </location>
</feature>
<dbReference type="RefSeq" id="WP_008061239.1">
    <property type="nucleotide sequence ID" value="NZ_AFHG01000048.1"/>
</dbReference>
<dbReference type="STRING" id="1000565.METUNv1_02003"/>
<dbReference type="InterPro" id="IPR013424">
    <property type="entry name" value="Ice-binding_C"/>
</dbReference>
<evidence type="ECO:0000313" key="4">
    <source>
        <dbReference type="Proteomes" id="UP000005019"/>
    </source>
</evidence>
<sequence length="488" mass="51392">MQTRKLAIAAAIGLMGVSAQQAFAADLTYFDNFTPLSASAGATSTPATPITLSSPFFSQKTIADRATQNLVSPGSNSGSWDMITANESGPDAGRYLFMPFETGSGGVQRIDLWDSNYATRTVTIVAPGSQGFVSGDASRWTPWGSYLTAEESWGTGSSKGRLFEITNSTTAGANGGTFIQRNVIPRVSHEGLAFDSNKNFYFIDELNGGSVYKYVSANPNATSGDAYFSKGQTFVLKVGAGGQFEGNNGPAITGASTWEAITTATGTANAATWSAMVNLGGGNFALDGRAAADLVGGTGYNRPEDLEIQTRADGSQVLYFATTDSDINGNTGDGRSRVYTLDVNTGAVRLFADASTIDLATGLAVGGGFRNADNLSIDANGNIYIIEDRDGAVDDDIWFARDLNKDGDLLDAGEGLARWATNGTPGSEFTGLYFDKFNPNVAYVNIQHPADGVDRTIQITAVPEPESYAMFLAGLGLMGLIARRRSRV</sequence>
<proteinExistence type="predicted"/>
<dbReference type="OrthoDB" id="9801383at2"/>
<reference evidence="3 4" key="1">
    <citation type="journal article" date="2011" name="J. Bacteriol.">
        <title>Genome sequence of Methyloversatilis universalis FAM5T, a methylotrophic representative of the order Rhodocyclales.</title>
        <authorList>
            <person name="Kittichotirat W."/>
            <person name="Good N.M."/>
            <person name="Hall R."/>
            <person name="Bringel F."/>
            <person name="Lajus A."/>
            <person name="Medigue C."/>
            <person name="Smalley N.E."/>
            <person name="Beck D."/>
            <person name="Bumgarner R."/>
            <person name="Vuilleumier S."/>
            <person name="Kalyuzhnaya M.G."/>
        </authorList>
    </citation>
    <scope>NUCLEOTIDE SEQUENCE [LARGE SCALE GENOMIC DNA]</scope>
    <source>
        <strain evidence="4">ATCC BAA-1314 / JCM 13912 / FAM5</strain>
    </source>
</reference>
<evidence type="ECO:0000259" key="2">
    <source>
        <dbReference type="Pfam" id="PF07589"/>
    </source>
</evidence>
<keyword evidence="1" id="KW-0732">Signal</keyword>
<dbReference type="Pfam" id="PF05787">
    <property type="entry name" value="PhoX"/>
    <property type="match status" value="1"/>
</dbReference>
<evidence type="ECO:0000313" key="3">
    <source>
        <dbReference type="EMBL" id="EGK71779.1"/>
    </source>
</evidence>
<feature type="signal peptide" evidence="1">
    <location>
        <begin position="1"/>
        <end position="24"/>
    </location>
</feature>
<comment type="caution">
    <text evidence="3">The sequence shown here is derived from an EMBL/GenBank/DDBJ whole genome shotgun (WGS) entry which is preliminary data.</text>
</comment>
<feature type="chain" id="PRO_5003330925" evidence="1">
    <location>
        <begin position="25"/>
        <end position="488"/>
    </location>
</feature>
<dbReference type="PANTHER" id="PTHR35399:SF2">
    <property type="entry name" value="DUF839 DOMAIN-CONTAINING PROTEIN"/>
    <property type="match status" value="1"/>
</dbReference>
<dbReference type="eggNOG" id="COG3211">
    <property type="taxonomic scope" value="Bacteria"/>
</dbReference>
<evidence type="ECO:0000256" key="1">
    <source>
        <dbReference type="SAM" id="SignalP"/>
    </source>
</evidence>
<name>F5RCJ9_METUF</name>
<gene>
    <name evidence="3" type="ORF">METUNv1_02003</name>
</gene>
<organism evidence="3 4">
    <name type="scientific">Methyloversatilis universalis (strain ATCC BAA-1314 / DSM 25237 / JCM 13912 / CCUG 52030 / FAM5)</name>
    <dbReference type="NCBI Taxonomy" id="1000565"/>
    <lineage>
        <taxon>Bacteria</taxon>
        <taxon>Pseudomonadati</taxon>
        <taxon>Pseudomonadota</taxon>
        <taxon>Betaproteobacteria</taxon>
        <taxon>Nitrosomonadales</taxon>
        <taxon>Sterolibacteriaceae</taxon>
        <taxon>Methyloversatilis</taxon>
    </lineage>
</organism>